<dbReference type="PANTHER" id="PTHR22904">
    <property type="entry name" value="TPR REPEAT CONTAINING PROTEIN"/>
    <property type="match status" value="1"/>
</dbReference>
<sequence>MTGPGATGITLTLRLPGGREEVLSVQEDDLGSKVWSSLKTLAALHRFKLPDAASTPLRRPDGQELLLDEPLHAQGLRDGSRLILAEPPPPPRRSHEKVVVTSEDFVSQQEETGKRPSLTVPEPTTWPKEEREEEARRLKDLGNASLKEGRYADARDLYSSALKWLPPGESDSELAAALFANRSLAQVKLQRWEEARADCEQSLRLAPGSAKVHFRLGLAWQGLGDLGAAAANFRAALDKEPDDRAAKQALAAATKARPKSSEDSAPSREITRGLRWRLAHSQQGYQLPSLQEIWRDLGTGTSSSSQSLGVLATSALRHAWRRQRPVVDFYQRGIEAVMRAKGPDLHVVVLGVGSLAACKAVSDAQATVVEPSPFLAAAATELLDPLLRGFRCWLNPFKAPHGGPST</sequence>
<gene>
    <name evidence="5" type="primary">RPAP3</name>
    <name evidence="5" type="ORF">SNAT2548_LOCUS4092</name>
</gene>
<feature type="region of interest" description="Disordered" evidence="4">
    <location>
        <begin position="244"/>
        <end position="268"/>
    </location>
</feature>
<feature type="repeat" description="TPR" evidence="3">
    <location>
        <begin position="210"/>
        <end position="243"/>
    </location>
</feature>
<evidence type="ECO:0000256" key="3">
    <source>
        <dbReference type="PROSITE-ProRule" id="PRU00339"/>
    </source>
</evidence>
<evidence type="ECO:0000256" key="4">
    <source>
        <dbReference type="SAM" id="MobiDB-lite"/>
    </source>
</evidence>
<reference evidence="5" key="1">
    <citation type="submission" date="2021-02" db="EMBL/GenBank/DDBJ databases">
        <authorList>
            <person name="Dougan E. K."/>
            <person name="Rhodes N."/>
            <person name="Thang M."/>
            <person name="Chan C."/>
        </authorList>
    </citation>
    <scope>NUCLEOTIDE SEQUENCE</scope>
</reference>
<evidence type="ECO:0000313" key="6">
    <source>
        <dbReference type="Proteomes" id="UP000604046"/>
    </source>
</evidence>
<keyword evidence="2 3" id="KW-0802">TPR repeat</keyword>
<feature type="compositionally biased region" description="Basic and acidic residues" evidence="4">
    <location>
        <begin position="259"/>
        <end position="268"/>
    </location>
</feature>
<evidence type="ECO:0000313" key="5">
    <source>
        <dbReference type="EMBL" id="CAE7034121.1"/>
    </source>
</evidence>
<evidence type="ECO:0000256" key="2">
    <source>
        <dbReference type="ARBA" id="ARBA00022803"/>
    </source>
</evidence>
<dbReference type="Proteomes" id="UP000604046">
    <property type="component" value="Unassembled WGS sequence"/>
</dbReference>
<feature type="region of interest" description="Disordered" evidence="4">
    <location>
        <begin position="78"/>
        <end position="141"/>
    </location>
</feature>
<dbReference type="GO" id="GO:0051879">
    <property type="term" value="F:Hsp90 protein binding"/>
    <property type="evidence" value="ECO:0007669"/>
    <property type="project" value="TreeGrafter"/>
</dbReference>
<dbReference type="SUPFAM" id="SSF48452">
    <property type="entry name" value="TPR-like"/>
    <property type="match status" value="1"/>
</dbReference>
<organism evidence="5 6">
    <name type="scientific">Symbiodinium natans</name>
    <dbReference type="NCBI Taxonomy" id="878477"/>
    <lineage>
        <taxon>Eukaryota</taxon>
        <taxon>Sar</taxon>
        <taxon>Alveolata</taxon>
        <taxon>Dinophyceae</taxon>
        <taxon>Suessiales</taxon>
        <taxon>Symbiodiniaceae</taxon>
        <taxon>Symbiodinium</taxon>
    </lineage>
</organism>
<dbReference type="AlphaFoldDB" id="A0A812ICW8"/>
<keyword evidence="1" id="KW-0677">Repeat</keyword>
<dbReference type="PROSITE" id="PS50005">
    <property type="entry name" value="TPR"/>
    <property type="match status" value="1"/>
</dbReference>
<proteinExistence type="predicted"/>
<dbReference type="SMART" id="SM00028">
    <property type="entry name" value="TPR"/>
    <property type="match status" value="3"/>
</dbReference>
<dbReference type="InterPro" id="IPR019734">
    <property type="entry name" value="TPR_rpt"/>
</dbReference>
<name>A0A812ICW8_9DINO</name>
<dbReference type="EMBL" id="CAJNDS010000249">
    <property type="protein sequence ID" value="CAE7034121.1"/>
    <property type="molecule type" value="Genomic_DNA"/>
</dbReference>
<keyword evidence="6" id="KW-1185">Reference proteome</keyword>
<feature type="compositionally biased region" description="Basic and acidic residues" evidence="4">
    <location>
        <begin position="127"/>
        <end position="140"/>
    </location>
</feature>
<dbReference type="InterPro" id="IPR011990">
    <property type="entry name" value="TPR-like_helical_dom_sf"/>
</dbReference>
<evidence type="ECO:0000256" key="1">
    <source>
        <dbReference type="ARBA" id="ARBA00022737"/>
    </source>
</evidence>
<comment type="caution">
    <text evidence="5">The sequence shown here is derived from an EMBL/GenBank/DDBJ whole genome shotgun (WGS) entry which is preliminary data.</text>
</comment>
<dbReference type="Gene3D" id="1.25.40.10">
    <property type="entry name" value="Tetratricopeptide repeat domain"/>
    <property type="match status" value="1"/>
</dbReference>
<protein>
    <submittedName>
        <fullName evidence="5">RPAP3 protein</fullName>
    </submittedName>
</protein>
<accession>A0A812ICW8</accession>
<dbReference type="OrthoDB" id="434506at2759"/>
<dbReference type="PANTHER" id="PTHR22904:SF523">
    <property type="entry name" value="STRESS-INDUCED-PHOSPHOPROTEIN 1"/>
    <property type="match status" value="1"/>
</dbReference>